<dbReference type="Pfam" id="PF01476">
    <property type="entry name" value="LysM"/>
    <property type="match status" value="1"/>
</dbReference>
<dbReference type="Gene3D" id="3.10.350.10">
    <property type="entry name" value="LysM domain"/>
    <property type="match status" value="1"/>
</dbReference>
<sequence>MSAITLTHSKVIDRQGFYASNANFPPSGTQLNRRGRLARTLVVLSLAIVLASLVSAKAGAGTEVVPAAAGSFITITVAPGETLWSLAARVEHDGDLRSLVSEIVSVNSLASVDLTAGQKIRIPLK</sequence>
<proteinExistence type="predicted"/>
<keyword evidence="3" id="KW-0132">Cell division</keyword>
<dbReference type="SUPFAM" id="SSF54106">
    <property type="entry name" value="LysM domain"/>
    <property type="match status" value="1"/>
</dbReference>
<keyword evidence="1" id="KW-1133">Transmembrane helix</keyword>
<feature type="transmembrane region" description="Helical" evidence="1">
    <location>
        <begin position="37"/>
        <end position="56"/>
    </location>
</feature>
<feature type="domain" description="LysM" evidence="2">
    <location>
        <begin position="73"/>
        <end position="122"/>
    </location>
</feature>
<dbReference type="Proteomes" id="UP000217194">
    <property type="component" value="Chromosome"/>
</dbReference>
<dbReference type="InterPro" id="IPR036779">
    <property type="entry name" value="LysM_dom_sf"/>
</dbReference>
<dbReference type="CDD" id="cd00118">
    <property type="entry name" value="LysM"/>
    <property type="match status" value="1"/>
</dbReference>
<organism evidence="3 4">
    <name type="scientific">Candidatus Planktophila versatilis</name>
    <dbReference type="NCBI Taxonomy" id="1884905"/>
    <lineage>
        <taxon>Bacteria</taxon>
        <taxon>Bacillati</taxon>
        <taxon>Actinomycetota</taxon>
        <taxon>Actinomycetes</taxon>
        <taxon>Candidatus Nanopelagicales</taxon>
        <taxon>Candidatus Nanopelagicaceae</taxon>
        <taxon>Candidatus Planktophila</taxon>
    </lineage>
</organism>
<dbReference type="RefSeq" id="WP_095696897.1">
    <property type="nucleotide sequence ID" value="NZ_CP016778.1"/>
</dbReference>
<keyword evidence="1" id="KW-0812">Transmembrane</keyword>
<dbReference type="GO" id="GO:0051301">
    <property type="term" value="P:cell division"/>
    <property type="evidence" value="ECO:0007669"/>
    <property type="project" value="UniProtKB-KW"/>
</dbReference>
<protein>
    <submittedName>
        <fullName evidence="3">Cell division suppressor protein YneA</fullName>
    </submittedName>
</protein>
<dbReference type="InterPro" id="IPR018392">
    <property type="entry name" value="LysM"/>
</dbReference>
<evidence type="ECO:0000313" key="4">
    <source>
        <dbReference type="Proteomes" id="UP000217194"/>
    </source>
</evidence>
<evidence type="ECO:0000256" key="1">
    <source>
        <dbReference type="SAM" id="Phobius"/>
    </source>
</evidence>
<evidence type="ECO:0000259" key="2">
    <source>
        <dbReference type="PROSITE" id="PS51782"/>
    </source>
</evidence>
<dbReference type="AlphaFoldDB" id="A0AAC9YV89"/>
<name>A0AAC9YV89_9ACTN</name>
<reference evidence="3 4" key="1">
    <citation type="submission" date="2016-07" db="EMBL/GenBank/DDBJ databases">
        <title>High microdiversification within the ubiquitous acI lineage of Actinobacteria.</title>
        <authorList>
            <person name="Neuenschwander S.M."/>
            <person name="Salcher M."/>
            <person name="Ghai R."/>
            <person name="Pernthaler J."/>
        </authorList>
    </citation>
    <scope>NUCLEOTIDE SEQUENCE [LARGE SCALE GENOMIC DNA]</scope>
    <source>
        <strain evidence="3">MMS-IIB-76</strain>
    </source>
</reference>
<dbReference type="SMART" id="SM00257">
    <property type="entry name" value="LysM"/>
    <property type="match status" value="1"/>
</dbReference>
<accession>A0AAC9YV89</accession>
<evidence type="ECO:0000313" key="3">
    <source>
        <dbReference type="EMBL" id="ASY22396.1"/>
    </source>
</evidence>
<dbReference type="PROSITE" id="PS51782">
    <property type="entry name" value="LYSM"/>
    <property type="match status" value="1"/>
</dbReference>
<keyword evidence="3" id="KW-0131">Cell cycle</keyword>
<keyword evidence="1" id="KW-0472">Membrane</keyword>
<gene>
    <name evidence="3" type="ORF">A1sIIB76_02165</name>
</gene>
<dbReference type="EMBL" id="CP016778">
    <property type="protein sequence ID" value="ASY22396.1"/>
    <property type="molecule type" value="Genomic_DNA"/>
</dbReference>